<evidence type="ECO:0000256" key="1">
    <source>
        <dbReference type="ARBA" id="ARBA00001286"/>
    </source>
</evidence>
<dbReference type="NCBIfam" id="TIGR00589">
    <property type="entry name" value="ogt"/>
    <property type="match status" value="1"/>
</dbReference>
<dbReference type="PANTHER" id="PTHR10815:SF5">
    <property type="entry name" value="METHYLATED-DNA--PROTEIN-CYSTEINE METHYLTRANSFERASE"/>
    <property type="match status" value="1"/>
</dbReference>
<proteinExistence type="predicted"/>
<keyword evidence="2 8" id="KW-0489">Methyltransferase</keyword>
<dbReference type="GO" id="GO:0006281">
    <property type="term" value="P:DNA repair"/>
    <property type="evidence" value="ECO:0007669"/>
    <property type="project" value="UniProtKB-KW"/>
</dbReference>
<dbReference type="InterPro" id="IPR001497">
    <property type="entry name" value="MethylDNA_cys_MeTrfase_AS"/>
</dbReference>
<feature type="domain" description="Methylated-DNA-[protein]-cysteine S-methyltransferase DNA binding" evidence="7">
    <location>
        <begin position="66"/>
        <end position="141"/>
    </location>
</feature>
<keyword evidence="4" id="KW-0227">DNA damage</keyword>
<evidence type="ECO:0000256" key="2">
    <source>
        <dbReference type="ARBA" id="ARBA00022603"/>
    </source>
</evidence>
<comment type="catalytic activity">
    <reaction evidence="1">
        <text>a 4-O-methyl-thymidine in DNA + L-cysteinyl-[protein] = a thymidine in DNA + S-methyl-L-cysteinyl-[protein]</text>
        <dbReference type="Rhea" id="RHEA:53428"/>
        <dbReference type="Rhea" id="RHEA-COMP:10131"/>
        <dbReference type="Rhea" id="RHEA-COMP:10132"/>
        <dbReference type="Rhea" id="RHEA-COMP:13555"/>
        <dbReference type="Rhea" id="RHEA-COMP:13556"/>
        <dbReference type="ChEBI" id="CHEBI:29950"/>
        <dbReference type="ChEBI" id="CHEBI:82612"/>
        <dbReference type="ChEBI" id="CHEBI:137386"/>
        <dbReference type="ChEBI" id="CHEBI:137387"/>
        <dbReference type="EC" id="2.1.1.63"/>
    </reaction>
</comment>
<accession>A0A1M5QXA6</accession>
<sequence>MKIGLVPLKIGTVVIYVENDNLVKIELSDEFLEEKDCGIFTKQIKEYFEGKRKKFDFTVKISGGPIFKKIWNYVYNIPYGTTETYGKIAKELNINPRVIGFAMAANPLPIYIPCHRVVSKNDLGGFTGGLKWKKYLINLEKNR</sequence>
<evidence type="ECO:0000259" key="7">
    <source>
        <dbReference type="Pfam" id="PF01035"/>
    </source>
</evidence>
<dbReference type="STRING" id="1123380.SAMN02745199_0194"/>
<dbReference type="GO" id="GO:0032259">
    <property type="term" value="P:methylation"/>
    <property type="evidence" value="ECO:0007669"/>
    <property type="project" value="UniProtKB-KW"/>
</dbReference>
<dbReference type="GO" id="GO:0003908">
    <property type="term" value="F:methylated-DNA-[protein]-cysteine S-methyltransferase activity"/>
    <property type="evidence" value="ECO:0007669"/>
    <property type="project" value="UniProtKB-EC"/>
</dbReference>
<reference evidence="9" key="1">
    <citation type="submission" date="2016-11" db="EMBL/GenBank/DDBJ databases">
        <authorList>
            <person name="Varghese N."/>
            <person name="Submissions S."/>
        </authorList>
    </citation>
    <scope>NUCLEOTIDE SEQUENCE [LARGE SCALE GENOMIC DNA]</scope>
    <source>
        <strain evidence="9">DSM 15807</strain>
    </source>
</reference>
<dbReference type="RefSeq" id="WP_073071147.1">
    <property type="nucleotide sequence ID" value="NZ_FQXN01000001.1"/>
</dbReference>
<dbReference type="PANTHER" id="PTHR10815">
    <property type="entry name" value="METHYLATED-DNA--PROTEIN-CYSTEINE METHYLTRANSFERASE"/>
    <property type="match status" value="1"/>
</dbReference>
<dbReference type="PROSITE" id="PS00374">
    <property type="entry name" value="MGMT"/>
    <property type="match status" value="1"/>
</dbReference>
<dbReference type="Gene3D" id="1.10.10.10">
    <property type="entry name" value="Winged helix-like DNA-binding domain superfamily/Winged helix DNA-binding domain"/>
    <property type="match status" value="1"/>
</dbReference>
<keyword evidence="9" id="KW-1185">Reference proteome</keyword>
<dbReference type="CDD" id="cd06445">
    <property type="entry name" value="ATase"/>
    <property type="match status" value="1"/>
</dbReference>
<evidence type="ECO:0000313" key="8">
    <source>
        <dbReference type="EMBL" id="SHH18541.1"/>
    </source>
</evidence>
<organism evidence="8 9">
    <name type="scientific">Thermosipho atlanticus DSM 15807</name>
    <dbReference type="NCBI Taxonomy" id="1123380"/>
    <lineage>
        <taxon>Bacteria</taxon>
        <taxon>Thermotogati</taxon>
        <taxon>Thermotogota</taxon>
        <taxon>Thermotogae</taxon>
        <taxon>Thermotogales</taxon>
        <taxon>Fervidobacteriaceae</taxon>
        <taxon>Thermosipho</taxon>
    </lineage>
</organism>
<evidence type="ECO:0000256" key="3">
    <source>
        <dbReference type="ARBA" id="ARBA00022679"/>
    </source>
</evidence>
<dbReference type="Pfam" id="PF01035">
    <property type="entry name" value="DNA_binding_1"/>
    <property type="match status" value="1"/>
</dbReference>
<comment type="catalytic activity">
    <reaction evidence="6">
        <text>a 6-O-methyl-2'-deoxyguanosine in DNA + L-cysteinyl-[protein] = S-methyl-L-cysteinyl-[protein] + a 2'-deoxyguanosine in DNA</text>
        <dbReference type="Rhea" id="RHEA:24000"/>
        <dbReference type="Rhea" id="RHEA-COMP:10131"/>
        <dbReference type="Rhea" id="RHEA-COMP:10132"/>
        <dbReference type="Rhea" id="RHEA-COMP:11367"/>
        <dbReference type="Rhea" id="RHEA-COMP:11368"/>
        <dbReference type="ChEBI" id="CHEBI:29950"/>
        <dbReference type="ChEBI" id="CHEBI:82612"/>
        <dbReference type="ChEBI" id="CHEBI:85445"/>
        <dbReference type="ChEBI" id="CHEBI:85448"/>
        <dbReference type="EC" id="2.1.1.63"/>
    </reaction>
</comment>
<dbReference type="InterPro" id="IPR036217">
    <property type="entry name" value="MethylDNA_cys_MeTrfase_DNAb"/>
</dbReference>
<gene>
    <name evidence="8" type="ORF">SAMN02745199_0194</name>
</gene>
<dbReference type="SUPFAM" id="SSF46767">
    <property type="entry name" value="Methylated DNA-protein cysteine methyltransferase, C-terminal domain"/>
    <property type="match status" value="1"/>
</dbReference>
<dbReference type="InterPro" id="IPR014048">
    <property type="entry name" value="MethylDNA_cys_MeTrfase_DNA-bd"/>
</dbReference>
<evidence type="ECO:0000256" key="4">
    <source>
        <dbReference type="ARBA" id="ARBA00022763"/>
    </source>
</evidence>
<dbReference type="OrthoDB" id="9802228at2"/>
<dbReference type="AlphaFoldDB" id="A0A1M5QXA6"/>
<evidence type="ECO:0000313" key="9">
    <source>
        <dbReference type="Proteomes" id="UP000242592"/>
    </source>
</evidence>
<name>A0A1M5QXA6_9BACT</name>
<evidence type="ECO:0000256" key="5">
    <source>
        <dbReference type="ARBA" id="ARBA00023204"/>
    </source>
</evidence>
<evidence type="ECO:0000256" key="6">
    <source>
        <dbReference type="ARBA" id="ARBA00049348"/>
    </source>
</evidence>
<keyword evidence="3 8" id="KW-0808">Transferase</keyword>
<dbReference type="InterPro" id="IPR036388">
    <property type="entry name" value="WH-like_DNA-bd_sf"/>
</dbReference>
<keyword evidence="5" id="KW-0234">DNA repair</keyword>
<dbReference type="EMBL" id="FQXN01000001">
    <property type="protein sequence ID" value="SHH18541.1"/>
    <property type="molecule type" value="Genomic_DNA"/>
</dbReference>
<dbReference type="Proteomes" id="UP000242592">
    <property type="component" value="Unassembled WGS sequence"/>
</dbReference>
<protein>
    <submittedName>
        <fullName evidence="8">Methylated-DNA-[protein]-cysteine S-methyltransferase</fullName>
    </submittedName>
</protein>